<evidence type="ECO:0000313" key="11">
    <source>
        <dbReference type="Proteomes" id="UP000321129"/>
    </source>
</evidence>
<feature type="transmembrane region" description="Helical" evidence="7">
    <location>
        <begin position="273"/>
        <end position="293"/>
    </location>
</feature>
<evidence type="ECO:0000256" key="4">
    <source>
        <dbReference type="ARBA" id="ARBA00022840"/>
    </source>
</evidence>
<dbReference type="Gene3D" id="1.20.1560.10">
    <property type="entry name" value="ABC transporter type 1, transmembrane domain"/>
    <property type="match status" value="1"/>
</dbReference>
<feature type="transmembrane region" description="Helical" evidence="7">
    <location>
        <begin position="182"/>
        <end position="204"/>
    </location>
</feature>
<dbReference type="PANTHER" id="PTHR43394">
    <property type="entry name" value="ATP-DEPENDENT PERMEASE MDL1, MITOCHONDRIAL"/>
    <property type="match status" value="1"/>
</dbReference>
<evidence type="ECO:0000256" key="6">
    <source>
        <dbReference type="ARBA" id="ARBA00023136"/>
    </source>
</evidence>
<accession>A0A5C6UJX8</accession>
<evidence type="ECO:0000256" key="5">
    <source>
        <dbReference type="ARBA" id="ARBA00022989"/>
    </source>
</evidence>
<protein>
    <submittedName>
        <fullName evidence="10">ABC transporter ATP-binding protein</fullName>
    </submittedName>
</protein>
<feature type="transmembrane region" description="Helical" evidence="7">
    <location>
        <begin position="155"/>
        <end position="176"/>
    </location>
</feature>
<dbReference type="EMBL" id="VOPY01000001">
    <property type="protein sequence ID" value="TXC73283.1"/>
    <property type="molecule type" value="Genomic_DNA"/>
</dbReference>
<evidence type="ECO:0000259" key="9">
    <source>
        <dbReference type="PROSITE" id="PS50929"/>
    </source>
</evidence>
<dbReference type="AlphaFoldDB" id="A0A5C6UJX8"/>
<dbReference type="PROSITE" id="PS00211">
    <property type="entry name" value="ABC_TRANSPORTER_1"/>
    <property type="match status" value="1"/>
</dbReference>
<evidence type="ECO:0000256" key="1">
    <source>
        <dbReference type="ARBA" id="ARBA00004651"/>
    </source>
</evidence>
<dbReference type="GO" id="GO:0015421">
    <property type="term" value="F:ABC-type oligopeptide transporter activity"/>
    <property type="evidence" value="ECO:0007669"/>
    <property type="project" value="TreeGrafter"/>
</dbReference>
<keyword evidence="3" id="KW-0547">Nucleotide-binding</keyword>
<dbReference type="RefSeq" id="WP_147121121.1">
    <property type="nucleotide sequence ID" value="NZ_VOPY01000001.1"/>
</dbReference>
<dbReference type="InterPro" id="IPR036640">
    <property type="entry name" value="ABC1_TM_sf"/>
</dbReference>
<dbReference type="SUPFAM" id="SSF90123">
    <property type="entry name" value="ABC transporter transmembrane region"/>
    <property type="match status" value="1"/>
</dbReference>
<dbReference type="SUPFAM" id="SSF52540">
    <property type="entry name" value="P-loop containing nucleoside triphosphate hydrolases"/>
    <property type="match status" value="1"/>
</dbReference>
<dbReference type="InterPro" id="IPR011527">
    <property type="entry name" value="ABC1_TM_dom"/>
</dbReference>
<dbReference type="CDD" id="cd03228">
    <property type="entry name" value="ABCC_MRP_Like"/>
    <property type="match status" value="1"/>
</dbReference>
<dbReference type="InterPro" id="IPR003439">
    <property type="entry name" value="ABC_transporter-like_ATP-bd"/>
</dbReference>
<evidence type="ECO:0000256" key="3">
    <source>
        <dbReference type="ARBA" id="ARBA00022741"/>
    </source>
</evidence>
<proteinExistence type="predicted"/>
<dbReference type="Pfam" id="PF00005">
    <property type="entry name" value="ABC_tran"/>
    <property type="match status" value="1"/>
</dbReference>
<feature type="domain" description="ABC transmembrane type-1" evidence="9">
    <location>
        <begin position="28"/>
        <end position="336"/>
    </location>
</feature>
<feature type="transmembrane region" description="Helical" evidence="7">
    <location>
        <begin position="84"/>
        <end position="103"/>
    </location>
</feature>
<evidence type="ECO:0000256" key="2">
    <source>
        <dbReference type="ARBA" id="ARBA00022692"/>
    </source>
</evidence>
<dbReference type="PROSITE" id="PS50893">
    <property type="entry name" value="ABC_TRANSPORTER_2"/>
    <property type="match status" value="1"/>
</dbReference>
<feature type="domain" description="ABC transporter" evidence="8">
    <location>
        <begin position="365"/>
        <end position="585"/>
    </location>
</feature>
<keyword evidence="6 7" id="KW-0472">Membrane</keyword>
<dbReference type="Pfam" id="PF00664">
    <property type="entry name" value="ABC_membrane"/>
    <property type="match status" value="1"/>
</dbReference>
<dbReference type="Proteomes" id="UP000321129">
    <property type="component" value="Unassembled WGS sequence"/>
</dbReference>
<dbReference type="SMART" id="SM00382">
    <property type="entry name" value="AAA"/>
    <property type="match status" value="1"/>
</dbReference>
<evidence type="ECO:0000313" key="10">
    <source>
        <dbReference type="EMBL" id="TXC73283.1"/>
    </source>
</evidence>
<dbReference type="GO" id="GO:0005886">
    <property type="term" value="C:plasma membrane"/>
    <property type="evidence" value="ECO:0007669"/>
    <property type="project" value="UniProtKB-SubCell"/>
</dbReference>
<comment type="caution">
    <text evidence="10">The sequence shown here is derived from an EMBL/GenBank/DDBJ whole genome shotgun (WGS) entry which is preliminary data.</text>
</comment>
<dbReference type="InterPro" id="IPR003593">
    <property type="entry name" value="AAA+_ATPase"/>
</dbReference>
<sequence length="585" mass="62779">MQEPIESAGDWRELIASIHRYAGRRLPVAILVVTIASVLEGIGLVMLLPISQLVFASETRPGSLSAKMDVQLNAWGFDQVIEKMALLCAIFLVVMLVRSVVLIHRDRRMALLTQGYVDYLRSRLFATIAYADWPVIRRMQRADLLNNMTTNIARISVAIQFLTRLLVTVTLVAAYVVSGFVVSPAIGLILLGVIALATATALVWSRRSGRLGETLSLRNRKVMNWTTRFLEGLKAAKVYGAETVFIGGFDAAIADTRAISIDFATQQGRMRRAIELLGAAAAVALLMIGYGLVGLKGAELLVMGAVIIRLVPTLSTALSGLQSVAFALPAYAVAERLRRDMERQRPNGREIDQPPARFDATPYPISLRDVTVTTREEGAEKTLLSAAHIDIPATGLVHVGGPSGAGKSTLAELLAGLYLPSAGTVVAGPLALTASQCPAWQARIAFAPQEPFLFDGSVRENLCWPNLAPSDAALWDALATAGAKDLVADLPEGLDHSIRDGGSRLSGGERQRLCLARTLLRPSAILIIDEATSAVDAALEAEIFERLRTLAETKCIICISHSTALNAMADYRIVIAEDGVAGGSV</sequence>
<keyword evidence="4 10" id="KW-0067">ATP-binding</keyword>
<keyword evidence="5 7" id="KW-1133">Transmembrane helix</keyword>
<feature type="transmembrane region" description="Helical" evidence="7">
    <location>
        <begin position="28"/>
        <end position="50"/>
    </location>
</feature>
<reference evidence="10 11" key="1">
    <citation type="submission" date="2019-08" db="EMBL/GenBank/DDBJ databases">
        <title>Sphingorhabdus soil sp. nov., isolated from arctic soil.</title>
        <authorList>
            <person name="Liu Y."/>
        </authorList>
    </citation>
    <scope>NUCLEOTIDE SEQUENCE [LARGE SCALE GENOMIC DNA]</scope>
    <source>
        <strain evidence="10 11">D-2Q-5-6</strain>
    </source>
</reference>
<gene>
    <name evidence="10" type="ORF">FSZ31_00505</name>
</gene>
<comment type="subcellular location">
    <subcellularLocation>
        <location evidence="1">Cell membrane</location>
        <topology evidence="1">Multi-pass membrane protein</topology>
    </subcellularLocation>
</comment>
<keyword evidence="11" id="KW-1185">Reference proteome</keyword>
<dbReference type="InterPro" id="IPR017871">
    <property type="entry name" value="ABC_transporter-like_CS"/>
</dbReference>
<evidence type="ECO:0000256" key="7">
    <source>
        <dbReference type="SAM" id="Phobius"/>
    </source>
</evidence>
<dbReference type="Gene3D" id="3.40.50.300">
    <property type="entry name" value="P-loop containing nucleotide triphosphate hydrolases"/>
    <property type="match status" value="1"/>
</dbReference>
<name>A0A5C6UJX8_9SPHN</name>
<dbReference type="InterPro" id="IPR039421">
    <property type="entry name" value="Type_1_exporter"/>
</dbReference>
<dbReference type="InterPro" id="IPR027417">
    <property type="entry name" value="P-loop_NTPase"/>
</dbReference>
<dbReference type="GO" id="GO:0005524">
    <property type="term" value="F:ATP binding"/>
    <property type="evidence" value="ECO:0007669"/>
    <property type="project" value="UniProtKB-KW"/>
</dbReference>
<dbReference type="OrthoDB" id="5288711at2"/>
<keyword evidence="2 7" id="KW-0812">Transmembrane</keyword>
<dbReference type="PANTHER" id="PTHR43394:SF1">
    <property type="entry name" value="ATP-BINDING CASSETTE SUB-FAMILY B MEMBER 10, MITOCHONDRIAL"/>
    <property type="match status" value="1"/>
</dbReference>
<evidence type="ECO:0000259" key="8">
    <source>
        <dbReference type="PROSITE" id="PS50893"/>
    </source>
</evidence>
<organism evidence="10 11">
    <name type="scientific">Flavisphingopyxis soli</name>
    <dbReference type="NCBI Taxonomy" id="2601267"/>
    <lineage>
        <taxon>Bacteria</taxon>
        <taxon>Pseudomonadati</taxon>
        <taxon>Pseudomonadota</taxon>
        <taxon>Alphaproteobacteria</taxon>
        <taxon>Sphingomonadales</taxon>
        <taxon>Sphingopyxidaceae</taxon>
        <taxon>Flavisphingopyxis</taxon>
    </lineage>
</organism>
<dbReference type="PROSITE" id="PS50929">
    <property type="entry name" value="ABC_TM1F"/>
    <property type="match status" value="1"/>
</dbReference>
<dbReference type="GO" id="GO:0016887">
    <property type="term" value="F:ATP hydrolysis activity"/>
    <property type="evidence" value="ECO:0007669"/>
    <property type="project" value="InterPro"/>
</dbReference>